<dbReference type="Proteomes" id="UP000235584">
    <property type="component" value="Chromosome"/>
</dbReference>
<protein>
    <submittedName>
        <fullName evidence="3">Uncharacterized protein</fullName>
    </submittedName>
</protein>
<dbReference type="AlphaFoldDB" id="A0A2K9NSB0"/>
<evidence type="ECO:0000313" key="3">
    <source>
        <dbReference type="EMBL" id="AUN97644.1"/>
    </source>
</evidence>
<evidence type="ECO:0000256" key="2">
    <source>
        <dbReference type="SAM" id="Phobius"/>
    </source>
</evidence>
<evidence type="ECO:0000256" key="1">
    <source>
        <dbReference type="SAM" id="MobiDB-lite"/>
    </source>
</evidence>
<dbReference type="EMBL" id="CP025704">
    <property type="protein sequence ID" value="AUN97644.1"/>
    <property type="molecule type" value="Genomic_DNA"/>
</dbReference>
<proteinExistence type="predicted"/>
<gene>
    <name evidence="3" type="ORF">C0V70_05845</name>
</gene>
<dbReference type="RefSeq" id="WP_102242939.1">
    <property type="nucleotide sequence ID" value="NZ_CP025704.1"/>
</dbReference>
<keyword evidence="2" id="KW-1133">Transmembrane helix</keyword>
<accession>A0A2K9NSB0</accession>
<evidence type="ECO:0000313" key="4">
    <source>
        <dbReference type="Proteomes" id="UP000235584"/>
    </source>
</evidence>
<name>A0A2K9NSB0_BACTC</name>
<feature type="compositionally biased region" description="Basic and acidic residues" evidence="1">
    <location>
        <begin position="17"/>
        <end position="26"/>
    </location>
</feature>
<reference evidence="3 4" key="1">
    <citation type="submission" date="2018-01" db="EMBL/GenBank/DDBJ databases">
        <title>Complete genome sequence of Bacteriovorax stolpii DSM12778.</title>
        <authorList>
            <person name="Tang B."/>
            <person name="Chang J."/>
        </authorList>
    </citation>
    <scope>NUCLEOTIDE SEQUENCE [LARGE SCALE GENOMIC DNA]</scope>
    <source>
        <strain evidence="3 4">DSM 12778</strain>
    </source>
</reference>
<sequence length="309" mass="35334">MKEEKNYETESAVQSAEAKKELKDVPSVRLSPEQIEEINADDYSLLLFNATRVQPLSLSELKRYFVETEPKKAESVMERFLKTGLIHKTEEGKYFSNFPDNYINYSDYRYDSDLEVKKDSKVFQLMKEFTGKKDYWKDKTYFSIDAFFTDEQSKELIEMLKEVKLKAKQFSNENDKLGIKGMKFRRLKFYDMFWMFAIFMLTFSLSSMNPSSSAFAKSGSGNDPVGMAFISNGIGEYQVTRHSGGSGNDPTASVVQVQELDNVGGGGGHDPESTSNECEILIGKKIFKGIYNEQTRSCIIALEFFQVEE</sequence>
<organism evidence="3 4">
    <name type="scientific">Bacteriovorax stolpii</name>
    <name type="common">Bdellovibrio stolpii</name>
    <dbReference type="NCBI Taxonomy" id="960"/>
    <lineage>
        <taxon>Bacteria</taxon>
        <taxon>Pseudomonadati</taxon>
        <taxon>Bdellovibrionota</taxon>
        <taxon>Bacteriovoracia</taxon>
        <taxon>Bacteriovoracales</taxon>
        <taxon>Bacteriovoracaceae</taxon>
        <taxon>Bacteriovorax</taxon>
    </lineage>
</organism>
<feature type="transmembrane region" description="Helical" evidence="2">
    <location>
        <begin position="189"/>
        <end position="208"/>
    </location>
</feature>
<keyword evidence="2" id="KW-0812">Transmembrane</keyword>
<feature type="region of interest" description="Disordered" evidence="1">
    <location>
        <begin position="1"/>
        <end position="26"/>
    </location>
</feature>
<dbReference type="KEGG" id="bsto:C0V70_05845"/>
<keyword evidence="4" id="KW-1185">Reference proteome</keyword>
<keyword evidence="2" id="KW-0472">Membrane</keyword>